<comment type="subcellular location">
    <subcellularLocation>
        <location evidence="1">Membrane</location>
        <topology evidence="1">Multi-pass membrane protein</topology>
    </subcellularLocation>
</comment>
<feature type="transmembrane region" description="Helical" evidence="6">
    <location>
        <begin position="228"/>
        <end position="250"/>
    </location>
</feature>
<accession>A0A7W3J6C6</accession>
<dbReference type="EMBL" id="JACGWV010000001">
    <property type="protein sequence ID" value="MBA8806964.1"/>
    <property type="molecule type" value="Genomic_DNA"/>
</dbReference>
<keyword evidence="3 6" id="KW-0812">Transmembrane</keyword>
<sequence>MAASPVSDPAQDAATARHPRAFEPRTAIITLAMSVVGAVIGIHMITTLGVSPNTSVIGAVVAMLTGRIGFAGLHRMRDVNRQNLVQSAISGATFAAANSLLTPMAIPFLFGRPDLVWPMLLGASLGLAIDVYVLYRAYGSRFLPADAAWPPGVAAAETIRAGDRGGKQAALLVGGGIVGFGASFLGLPMSAAGIAMIGNVWALLMFAVGLLVAQYVPALTGLDLNAFYVPHGVMIGAGLVALAQIGVMLFGRPSQRAVAKEAALREAAKEDPSLVPTVDERTLRGALGSGFVLFLLGAVVLAIAGGVWVELPWWGILGFALFAAVAAIVHELIVGLAAMHAGWFPAFAVTLIFLILGLVLQFPTVPLALLVGYCASTGPAFADMGYDFKAGWLLRRDRRPYTVFELDGRREQLKASILGFVVAIGIVALVWPSLFESGQVPPTAKVYVDTIQAGITDPAVLVNLLIWAVPGAVVQLVGGPGRQLGVLLATGLLVATPNAGWLVLVALVARLVWRRLRGEEGERETALVGAGLIAGDSLYSVGRMIWR</sequence>
<evidence type="ECO:0000313" key="8">
    <source>
        <dbReference type="Proteomes" id="UP000540568"/>
    </source>
</evidence>
<feature type="transmembrane region" description="Helical" evidence="6">
    <location>
        <begin position="56"/>
        <end position="76"/>
    </location>
</feature>
<protein>
    <submittedName>
        <fullName evidence="7">Putative oligopeptide transporter (OPT) family protein</fullName>
    </submittedName>
</protein>
<gene>
    <name evidence="7" type="ORF">FHX71_000906</name>
</gene>
<evidence type="ECO:0000256" key="6">
    <source>
        <dbReference type="SAM" id="Phobius"/>
    </source>
</evidence>
<feature type="transmembrane region" description="Helical" evidence="6">
    <location>
        <begin position="194"/>
        <end position="216"/>
    </location>
</feature>
<keyword evidence="5 6" id="KW-0472">Membrane</keyword>
<evidence type="ECO:0000313" key="7">
    <source>
        <dbReference type="EMBL" id="MBA8806964.1"/>
    </source>
</evidence>
<keyword evidence="4 6" id="KW-1133">Transmembrane helix</keyword>
<keyword evidence="8" id="KW-1185">Reference proteome</keyword>
<dbReference type="AlphaFoldDB" id="A0A7W3J6C6"/>
<dbReference type="RefSeq" id="WP_182614613.1">
    <property type="nucleotide sequence ID" value="NZ_BAAATF010000002.1"/>
</dbReference>
<organism evidence="7 8">
    <name type="scientific">Promicromonospora sukumoe</name>
    <dbReference type="NCBI Taxonomy" id="88382"/>
    <lineage>
        <taxon>Bacteria</taxon>
        <taxon>Bacillati</taxon>
        <taxon>Actinomycetota</taxon>
        <taxon>Actinomycetes</taxon>
        <taxon>Micrococcales</taxon>
        <taxon>Promicromonosporaceae</taxon>
        <taxon>Promicromonospora</taxon>
    </lineage>
</organism>
<dbReference type="GO" id="GO:0035673">
    <property type="term" value="F:oligopeptide transmembrane transporter activity"/>
    <property type="evidence" value="ECO:0007669"/>
    <property type="project" value="InterPro"/>
</dbReference>
<proteinExistence type="predicted"/>
<feature type="transmembrane region" description="Helical" evidence="6">
    <location>
        <begin position="484"/>
        <end position="513"/>
    </location>
</feature>
<feature type="transmembrane region" description="Helical" evidence="6">
    <location>
        <begin position="27"/>
        <end position="50"/>
    </location>
</feature>
<evidence type="ECO:0000256" key="3">
    <source>
        <dbReference type="ARBA" id="ARBA00022692"/>
    </source>
</evidence>
<evidence type="ECO:0000256" key="5">
    <source>
        <dbReference type="ARBA" id="ARBA00023136"/>
    </source>
</evidence>
<dbReference type="InterPro" id="IPR004813">
    <property type="entry name" value="OPT"/>
</dbReference>
<dbReference type="GO" id="GO:0016020">
    <property type="term" value="C:membrane"/>
    <property type="evidence" value="ECO:0007669"/>
    <property type="project" value="UniProtKB-SubCell"/>
</dbReference>
<comment type="caution">
    <text evidence="7">The sequence shown here is derived from an EMBL/GenBank/DDBJ whole genome shotgun (WGS) entry which is preliminary data.</text>
</comment>
<dbReference type="Proteomes" id="UP000540568">
    <property type="component" value="Unassembled WGS sequence"/>
</dbReference>
<evidence type="ECO:0000256" key="1">
    <source>
        <dbReference type="ARBA" id="ARBA00004141"/>
    </source>
</evidence>
<feature type="transmembrane region" description="Helical" evidence="6">
    <location>
        <begin position="286"/>
        <end position="307"/>
    </location>
</feature>
<evidence type="ECO:0000256" key="2">
    <source>
        <dbReference type="ARBA" id="ARBA00022448"/>
    </source>
</evidence>
<reference evidence="7 8" key="1">
    <citation type="submission" date="2020-07" db="EMBL/GenBank/DDBJ databases">
        <title>Sequencing the genomes of 1000 actinobacteria strains.</title>
        <authorList>
            <person name="Klenk H.-P."/>
        </authorList>
    </citation>
    <scope>NUCLEOTIDE SEQUENCE [LARGE SCALE GENOMIC DNA]</scope>
    <source>
        <strain evidence="7 8">DSM 44121</strain>
    </source>
</reference>
<dbReference type="Pfam" id="PF03169">
    <property type="entry name" value="OPT"/>
    <property type="match status" value="1"/>
</dbReference>
<feature type="transmembrane region" description="Helical" evidence="6">
    <location>
        <begin position="313"/>
        <end position="334"/>
    </location>
</feature>
<name>A0A7W3J6C6_9MICO</name>
<feature type="transmembrane region" description="Helical" evidence="6">
    <location>
        <begin position="88"/>
        <end position="110"/>
    </location>
</feature>
<keyword evidence="2" id="KW-0813">Transport</keyword>
<evidence type="ECO:0000256" key="4">
    <source>
        <dbReference type="ARBA" id="ARBA00022989"/>
    </source>
</evidence>
<feature type="transmembrane region" description="Helical" evidence="6">
    <location>
        <begin position="455"/>
        <end position="477"/>
    </location>
</feature>
<feature type="transmembrane region" description="Helical" evidence="6">
    <location>
        <begin position="341"/>
        <end position="362"/>
    </location>
</feature>
<feature type="transmembrane region" description="Helical" evidence="6">
    <location>
        <begin position="116"/>
        <end position="135"/>
    </location>
</feature>
<feature type="transmembrane region" description="Helical" evidence="6">
    <location>
        <begin position="415"/>
        <end position="435"/>
    </location>
</feature>